<dbReference type="Proteomes" id="UP000294862">
    <property type="component" value="Unassembled WGS sequence"/>
</dbReference>
<feature type="transmembrane region" description="Helical" evidence="1">
    <location>
        <begin position="53"/>
        <end position="71"/>
    </location>
</feature>
<keyword evidence="1" id="KW-1133">Transmembrane helix</keyword>
<evidence type="ECO:0000313" key="2">
    <source>
        <dbReference type="EMBL" id="TCO40751.1"/>
    </source>
</evidence>
<feature type="transmembrane region" description="Helical" evidence="1">
    <location>
        <begin position="104"/>
        <end position="121"/>
    </location>
</feature>
<sequence length="161" mass="16281">MSTIVLPLTLLGIATGIAIAQAPSRTRAIAFIVFAALCSIVATLPPAAASERAAVACWIAIAACAAAIHWVRAPRHLALALALAGASGACAGALAAAAGVRPELRVLPPALAVLLLAAWCLRHGARVAVQVVASWLIAVVLLVASVHDLHVTPGDQPDHLQ</sequence>
<accession>A0A4R2I8N6</accession>
<keyword evidence="3" id="KW-1185">Reference proteome</keyword>
<proteinExistence type="predicted"/>
<gene>
    <name evidence="2" type="ORF">EV148_104112</name>
</gene>
<dbReference type="RefSeq" id="WP_131997012.1">
    <property type="nucleotide sequence ID" value="NZ_SLWQ01000004.1"/>
</dbReference>
<name>A0A4R2I8N6_9GAMM</name>
<dbReference type="EMBL" id="SLWQ01000004">
    <property type="protein sequence ID" value="TCO40751.1"/>
    <property type="molecule type" value="Genomic_DNA"/>
</dbReference>
<protein>
    <submittedName>
        <fullName evidence="2">Uncharacterized protein</fullName>
    </submittedName>
</protein>
<evidence type="ECO:0000256" key="1">
    <source>
        <dbReference type="SAM" id="Phobius"/>
    </source>
</evidence>
<organism evidence="2 3">
    <name type="scientific">Dokdonella fugitiva</name>
    <dbReference type="NCBI Taxonomy" id="328517"/>
    <lineage>
        <taxon>Bacteria</taxon>
        <taxon>Pseudomonadati</taxon>
        <taxon>Pseudomonadota</taxon>
        <taxon>Gammaproteobacteria</taxon>
        <taxon>Lysobacterales</taxon>
        <taxon>Rhodanobacteraceae</taxon>
        <taxon>Dokdonella</taxon>
    </lineage>
</organism>
<comment type="caution">
    <text evidence="2">The sequence shown here is derived from an EMBL/GenBank/DDBJ whole genome shotgun (WGS) entry which is preliminary data.</text>
</comment>
<evidence type="ECO:0000313" key="3">
    <source>
        <dbReference type="Proteomes" id="UP000294862"/>
    </source>
</evidence>
<feature type="transmembrane region" description="Helical" evidence="1">
    <location>
        <begin position="77"/>
        <end position="97"/>
    </location>
</feature>
<feature type="transmembrane region" description="Helical" evidence="1">
    <location>
        <begin position="28"/>
        <end position="46"/>
    </location>
</feature>
<feature type="transmembrane region" description="Helical" evidence="1">
    <location>
        <begin position="127"/>
        <end position="146"/>
    </location>
</feature>
<keyword evidence="1" id="KW-0472">Membrane</keyword>
<keyword evidence="1" id="KW-0812">Transmembrane</keyword>
<dbReference type="AlphaFoldDB" id="A0A4R2I8N6"/>
<reference evidence="2 3" key="1">
    <citation type="journal article" date="2015" name="Stand. Genomic Sci.">
        <title>Genomic Encyclopedia of Bacterial and Archaeal Type Strains, Phase III: the genomes of soil and plant-associated and newly described type strains.</title>
        <authorList>
            <person name="Whitman W.B."/>
            <person name="Woyke T."/>
            <person name="Klenk H.P."/>
            <person name="Zhou Y."/>
            <person name="Lilburn T.G."/>
            <person name="Beck B.J."/>
            <person name="De Vos P."/>
            <person name="Vandamme P."/>
            <person name="Eisen J.A."/>
            <person name="Garrity G."/>
            <person name="Hugenholtz P."/>
            <person name="Kyrpides N.C."/>
        </authorList>
    </citation>
    <scope>NUCLEOTIDE SEQUENCE [LARGE SCALE GENOMIC DNA]</scope>
    <source>
        <strain evidence="2 3">A3</strain>
    </source>
</reference>